<keyword evidence="3" id="KW-1185">Reference proteome</keyword>
<dbReference type="Pfam" id="PF00884">
    <property type="entry name" value="Sulfatase"/>
    <property type="match status" value="1"/>
</dbReference>
<organism evidence="2 3">
    <name type="scientific">Parapedobacter composti</name>
    <dbReference type="NCBI Taxonomy" id="623281"/>
    <lineage>
        <taxon>Bacteria</taxon>
        <taxon>Pseudomonadati</taxon>
        <taxon>Bacteroidota</taxon>
        <taxon>Sphingobacteriia</taxon>
        <taxon>Sphingobacteriales</taxon>
        <taxon>Sphingobacteriaceae</taxon>
        <taxon>Parapedobacter</taxon>
    </lineage>
</organism>
<dbReference type="InterPro" id="IPR000917">
    <property type="entry name" value="Sulfatase_N"/>
</dbReference>
<dbReference type="PANTHER" id="PTHR43751:SF3">
    <property type="entry name" value="SULFATASE N-TERMINAL DOMAIN-CONTAINING PROTEIN"/>
    <property type="match status" value="1"/>
</dbReference>
<dbReference type="Proteomes" id="UP000199577">
    <property type="component" value="Unassembled WGS sequence"/>
</dbReference>
<evidence type="ECO:0000259" key="1">
    <source>
        <dbReference type="Pfam" id="PF00884"/>
    </source>
</evidence>
<dbReference type="EMBL" id="FOLL01000002">
    <property type="protein sequence ID" value="SFB93801.1"/>
    <property type="molecule type" value="Genomic_DNA"/>
</dbReference>
<reference evidence="2 3" key="1">
    <citation type="submission" date="2016-10" db="EMBL/GenBank/DDBJ databases">
        <authorList>
            <person name="de Groot N.N."/>
        </authorList>
    </citation>
    <scope>NUCLEOTIDE SEQUENCE [LARGE SCALE GENOMIC DNA]</scope>
    <source>
        <strain evidence="2 3">DSM 22900</strain>
    </source>
</reference>
<dbReference type="Gene3D" id="3.40.720.10">
    <property type="entry name" value="Alkaline Phosphatase, subunit A"/>
    <property type="match status" value="1"/>
</dbReference>
<accession>A0A1I1F3F7</accession>
<proteinExistence type="predicted"/>
<dbReference type="Gene3D" id="3.30.1120.10">
    <property type="match status" value="1"/>
</dbReference>
<dbReference type="PROSITE" id="PS51257">
    <property type="entry name" value="PROKAR_LIPOPROTEIN"/>
    <property type="match status" value="1"/>
</dbReference>
<name>A0A1I1F3F7_9SPHI</name>
<dbReference type="PANTHER" id="PTHR43751">
    <property type="entry name" value="SULFATASE"/>
    <property type="match status" value="1"/>
</dbReference>
<evidence type="ECO:0000313" key="2">
    <source>
        <dbReference type="EMBL" id="SFB93801.1"/>
    </source>
</evidence>
<dbReference type="InterPro" id="IPR017850">
    <property type="entry name" value="Alkaline_phosphatase_core_sf"/>
</dbReference>
<dbReference type="SUPFAM" id="SSF53649">
    <property type="entry name" value="Alkaline phosphatase-like"/>
    <property type="match status" value="1"/>
</dbReference>
<evidence type="ECO:0000313" key="3">
    <source>
        <dbReference type="Proteomes" id="UP000199577"/>
    </source>
</evidence>
<sequence>MNIPMKFLCLVILWITLGCHSQSSAFRRGENRPNIVFILADDLGYGDLGCYGQHIIKTPHLDRLASEGMRFTQFYTGATVCAPSRSALLTGQHTGHTYIRGNKEMQPEGQEPLADSVQTFAQLLQKAGYVTGAFGKWGLGMVGTAGDPNRKGFDEFFGYNCQRQSHRYYPTHLWHNANRIVLEGNDLTQKIHYAPAIIQEKTLAFIEQHRNKPFFLFMPIVLPHAELQGPEDEYYRLYDGAFEETPHKGNGYGPGATVGGYASVDKPRATYAAMVSRLDGYVGEVLRKLDELGLAENTIVMFGSDNGPHTEGGADPQFFRSAGGLRGVKRDLYEGGIRTPFLVRWPGKVAAGSISEHAGAFWDVMPTLVEIAGAPLPRYTDGLSFLPTLLGQNTQQRHRYLYWEFHEGGGKQAVRMGKWKGVRLQVKENPHTPLELYDLSNDMAERHNVADQHPDIVAQLQQAMDEAHQESTVFPLFSGTNKDKH</sequence>
<gene>
    <name evidence="2" type="ORF">SAMN05421747_102216</name>
</gene>
<dbReference type="CDD" id="cd16145">
    <property type="entry name" value="ARS_like"/>
    <property type="match status" value="1"/>
</dbReference>
<dbReference type="AlphaFoldDB" id="A0A1I1F3F7"/>
<dbReference type="InterPro" id="IPR052701">
    <property type="entry name" value="GAG_Ulvan_Degrading_Sulfatases"/>
</dbReference>
<feature type="domain" description="Sulfatase N-terminal" evidence="1">
    <location>
        <begin position="33"/>
        <end position="373"/>
    </location>
</feature>
<protein>
    <submittedName>
        <fullName evidence="2">Arylsulfatase A</fullName>
    </submittedName>
</protein>
<dbReference type="STRING" id="623281.SAMN05421747_102216"/>